<feature type="disulfide bond" evidence="2">
    <location>
        <begin position="226"/>
        <end position="235"/>
    </location>
</feature>
<proteinExistence type="predicted"/>
<feature type="disulfide bond" evidence="2">
    <location>
        <begin position="336"/>
        <end position="345"/>
    </location>
</feature>
<dbReference type="EnsemblProtists" id="EKX43892">
    <property type="protein sequence ID" value="EKX43892"/>
    <property type="gene ID" value="GUITHDRAFT_72699"/>
</dbReference>
<dbReference type="GO" id="GO:0005044">
    <property type="term" value="F:scavenger receptor activity"/>
    <property type="evidence" value="ECO:0007669"/>
    <property type="project" value="InterPro"/>
</dbReference>
<keyword evidence="6" id="KW-1185">Reference proteome</keyword>
<dbReference type="RefSeq" id="XP_005830872.1">
    <property type="nucleotide sequence ID" value="XM_005830815.1"/>
</dbReference>
<dbReference type="OMA" id="ECPHLCL"/>
<dbReference type="eggNOG" id="KOG1218">
    <property type="taxonomic scope" value="Eukaryota"/>
</dbReference>
<dbReference type="OrthoDB" id="18487at2759"/>
<dbReference type="AlphaFoldDB" id="L1J6F3"/>
<feature type="domain" description="EGF-like" evidence="3">
    <location>
        <begin position="312"/>
        <end position="346"/>
    </location>
</feature>
<evidence type="ECO:0000313" key="5">
    <source>
        <dbReference type="EnsemblProtists" id="EKX43892"/>
    </source>
</evidence>
<sequence>MDRIRLLNQSHKHRREKTCTGKQTKFDQKNIYGPSCTEACDLLKNCSGNGRCNGQTGGCDCYQGYTGADCSEETGGGGSGICGKNLYGPSCTEECDLLKNCSGNGRCNGQTGGCDCYQGYTGADCSEETGGGGSGICGKNLYGPSCTEECDLLKNCSGNGRCNGQTGGCDCYQGYTGADCSEETGGGGSGICGKNLYGPSCTEACDLLKNCSGNGRCNGQTGGCDCYQGYTGADCSEETGGGGSGICGKNLYGPSCTEECDLLKNCSGNGRCNGQTGGCDCYQGYTGADCSEETGGGGSGICGKNLYGPSCTEECDLLKNCSGNGRCNGQTGGCDCYQGYTGLRCQFLLSCPNGFVLDGMSCFLCFKNLTILTSPHREMLILFRVF</sequence>
<dbReference type="SMART" id="SM00181">
    <property type="entry name" value="EGF"/>
    <property type="match status" value="6"/>
</dbReference>
<feature type="disulfide bond" evidence="2">
    <location>
        <begin position="61"/>
        <end position="70"/>
    </location>
</feature>
<name>L1J6F3_GUITC</name>
<evidence type="ECO:0000313" key="6">
    <source>
        <dbReference type="Proteomes" id="UP000011087"/>
    </source>
</evidence>
<dbReference type="GeneID" id="17300560"/>
<feature type="domain" description="EGF-like" evidence="3">
    <location>
        <begin position="257"/>
        <end position="291"/>
    </location>
</feature>
<dbReference type="PaxDb" id="55529-EKX43892"/>
<feature type="domain" description="EGF-like" evidence="3">
    <location>
        <begin position="92"/>
        <end position="126"/>
    </location>
</feature>
<organism evidence="4">
    <name type="scientific">Guillardia theta (strain CCMP2712)</name>
    <name type="common">Cryptophyte</name>
    <dbReference type="NCBI Taxonomy" id="905079"/>
    <lineage>
        <taxon>Eukaryota</taxon>
        <taxon>Cryptophyceae</taxon>
        <taxon>Pyrenomonadales</taxon>
        <taxon>Geminigeraceae</taxon>
        <taxon>Guillardia</taxon>
    </lineage>
</organism>
<evidence type="ECO:0000256" key="1">
    <source>
        <dbReference type="ARBA" id="ARBA00022536"/>
    </source>
</evidence>
<dbReference type="InterPro" id="IPR000742">
    <property type="entry name" value="EGF"/>
</dbReference>
<feature type="disulfide bond" evidence="2">
    <location>
        <begin position="281"/>
        <end position="290"/>
    </location>
</feature>
<reference evidence="6" key="2">
    <citation type="submission" date="2012-11" db="EMBL/GenBank/DDBJ databases">
        <authorList>
            <person name="Kuo A."/>
            <person name="Curtis B.A."/>
            <person name="Tanifuji G."/>
            <person name="Burki F."/>
            <person name="Gruber A."/>
            <person name="Irimia M."/>
            <person name="Maruyama S."/>
            <person name="Arias M.C."/>
            <person name="Ball S.G."/>
            <person name="Gile G.H."/>
            <person name="Hirakawa Y."/>
            <person name="Hopkins J.F."/>
            <person name="Rensing S.A."/>
            <person name="Schmutz J."/>
            <person name="Symeonidi A."/>
            <person name="Elias M."/>
            <person name="Eveleigh R.J."/>
            <person name="Herman E.K."/>
            <person name="Klute M.J."/>
            <person name="Nakayama T."/>
            <person name="Obornik M."/>
            <person name="Reyes-Prieto A."/>
            <person name="Armbrust E.V."/>
            <person name="Aves S.J."/>
            <person name="Beiko R.G."/>
            <person name="Coutinho P."/>
            <person name="Dacks J.B."/>
            <person name="Durnford D.G."/>
            <person name="Fast N.M."/>
            <person name="Green B.R."/>
            <person name="Grisdale C."/>
            <person name="Hempe F."/>
            <person name="Henrissat B."/>
            <person name="Hoppner M.P."/>
            <person name="Ishida K.-I."/>
            <person name="Kim E."/>
            <person name="Koreny L."/>
            <person name="Kroth P.G."/>
            <person name="Liu Y."/>
            <person name="Malik S.-B."/>
            <person name="Maier U.G."/>
            <person name="McRose D."/>
            <person name="Mock T."/>
            <person name="Neilson J.A."/>
            <person name="Onodera N.T."/>
            <person name="Poole A.M."/>
            <person name="Pritham E.J."/>
            <person name="Richards T.A."/>
            <person name="Rocap G."/>
            <person name="Roy S.W."/>
            <person name="Sarai C."/>
            <person name="Schaack S."/>
            <person name="Shirato S."/>
            <person name="Slamovits C.H."/>
            <person name="Spencer D.F."/>
            <person name="Suzuki S."/>
            <person name="Worden A.Z."/>
            <person name="Zauner S."/>
            <person name="Barry K."/>
            <person name="Bell C."/>
            <person name="Bharti A.K."/>
            <person name="Crow J.A."/>
            <person name="Grimwood J."/>
            <person name="Kramer R."/>
            <person name="Lindquist E."/>
            <person name="Lucas S."/>
            <person name="Salamov A."/>
            <person name="McFadden G.I."/>
            <person name="Lane C.E."/>
            <person name="Keeling P.J."/>
            <person name="Gray M.W."/>
            <person name="Grigoriev I.V."/>
            <person name="Archibald J.M."/>
        </authorList>
    </citation>
    <scope>NUCLEOTIDE SEQUENCE</scope>
    <source>
        <strain evidence="6">CCMP2712</strain>
    </source>
</reference>
<evidence type="ECO:0000313" key="4">
    <source>
        <dbReference type="EMBL" id="EKX43892.1"/>
    </source>
</evidence>
<dbReference type="InterPro" id="IPR042635">
    <property type="entry name" value="MEGF10/SREC1/2-like"/>
</dbReference>
<dbReference type="HOGENOM" id="CLU_716582_0_0_1"/>
<feature type="domain" description="EGF-like" evidence="3">
    <location>
        <begin position="202"/>
        <end position="236"/>
    </location>
</feature>
<reference evidence="5" key="3">
    <citation type="submission" date="2015-06" db="UniProtKB">
        <authorList>
            <consortium name="EnsemblProtists"/>
        </authorList>
    </citation>
    <scope>IDENTIFICATION</scope>
</reference>
<dbReference type="Proteomes" id="UP000011087">
    <property type="component" value="Unassembled WGS sequence"/>
</dbReference>
<dbReference type="PRINTS" id="PR00011">
    <property type="entry name" value="EGFLAMININ"/>
</dbReference>
<evidence type="ECO:0000256" key="2">
    <source>
        <dbReference type="PROSITE-ProRule" id="PRU00076"/>
    </source>
</evidence>
<dbReference type="KEGG" id="gtt:GUITHDRAFT_72699"/>
<protein>
    <recommendedName>
        <fullName evidence="3">EGF-like domain-containing protein</fullName>
    </recommendedName>
</protein>
<keyword evidence="2" id="KW-1015">Disulfide bond</keyword>
<gene>
    <name evidence="4" type="ORF">GUITHDRAFT_72699</name>
</gene>
<feature type="disulfide bond" evidence="2">
    <location>
        <begin position="171"/>
        <end position="180"/>
    </location>
</feature>
<accession>L1J6F3</accession>
<keyword evidence="1 2" id="KW-0245">EGF-like domain</keyword>
<feature type="domain" description="EGF-like" evidence="3">
    <location>
        <begin position="147"/>
        <end position="181"/>
    </location>
</feature>
<dbReference type="STRING" id="905079.L1J6F3"/>
<dbReference type="Gene3D" id="2.170.300.10">
    <property type="entry name" value="Tie2 ligand-binding domain superfamily"/>
    <property type="match status" value="2"/>
</dbReference>
<dbReference type="PROSITE" id="PS50026">
    <property type="entry name" value="EGF_3"/>
    <property type="match status" value="6"/>
</dbReference>
<feature type="disulfide bond" evidence="2">
    <location>
        <begin position="116"/>
        <end position="125"/>
    </location>
</feature>
<dbReference type="EMBL" id="JH993007">
    <property type="protein sequence ID" value="EKX43892.1"/>
    <property type="molecule type" value="Genomic_DNA"/>
</dbReference>
<dbReference type="PROSITE" id="PS01186">
    <property type="entry name" value="EGF_2"/>
    <property type="match status" value="6"/>
</dbReference>
<reference evidence="4 6" key="1">
    <citation type="journal article" date="2012" name="Nature">
        <title>Algal genomes reveal evolutionary mosaicism and the fate of nucleomorphs.</title>
        <authorList>
            <consortium name="DOE Joint Genome Institute"/>
            <person name="Curtis B.A."/>
            <person name="Tanifuji G."/>
            <person name="Burki F."/>
            <person name="Gruber A."/>
            <person name="Irimia M."/>
            <person name="Maruyama S."/>
            <person name="Arias M.C."/>
            <person name="Ball S.G."/>
            <person name="Gile G.H."/>
            <person name="Hirakawa Y."/>
            <person name="Hopkins J.F."/>
            <person name="Kuo A."/>
            <person name="Rensing S.A."/>
            <person name="Schmutz J."/>
            <person name="Symeonidi A."/>
            <person name="Elias M."/>
            <person name="Eveleigh R.J."/>
            <person name="Herman E.K."/>
            <person name="Klute M.J."/>
            <person name="Nakayama T."/>
            <person name="Obornik M."/>
            <person name="Reyes-Prieto A."/>
            <person name="Armbrust E.V."/>
            <person name="Aves S.J."/>
            <person name="Beiko R.G."/>
            <person name="Coutinho P."/>
            <person name="Dacks J.B."/>
            <person name="Durnford D.G."/>
            <person name="Fast N.M."/>
            <person name="Green B.R."/>
            <person name="Grisdale C.J."/>
            <person name="Hempel F."/>
            <person name="Henrissat B."/>
            <person name="Hoppner M.P."/>
            <person name="Ishida K."/>
            <person name="Kim E."/>
            <person name="Koreny L."/>
            <person name="Kroth P.G."/>
            <person name="Liu Y."/>
            <person name="Malik S.B."/>
            <person name="Maier U.G."/>
            <person name="McRose D."/>
            <person name="Mock T."/>
            <person name="Neilson J.A."/>
            <person name="Onodera N.T."/>
            <person name="Poole A.M."/>
            <person name="Pritham E.J."/>
            <person name="Richards T.A."/>
            <person name="Rocap G."/>
            <person name="Roy S.W."/>
            <person name="Sarai C."/>
            <person name="Schaack S."/>
            <person name="Shirato S."/>
            <person name="Slamovits C.H."/>
            <person name="Spencer D.F."/>
            <person name="Suzuki S."/>
            <person name="Worden A.Z."/>
            <person name="Zauner S."/>
            <person name="Barry K."/>
            <person name="Bell C."/>
            <person name="Bharti A.K."/>
            <person name="Crow J.A."/>
            <person name="Grimwood J."/>
            <person name="Kramer R."/>
            <person name="Lindquist E."/>
            <person name="Lucas S."/>
            <person name="Salamov A."/>
            <person name="McFadden G.I."/>
            <person name="Lane C.E."/>
            <person name="Keeling P.J."/>
            <person name="Gray M.W."/>
            <person name="Grigoriev I.V."/>
            <person name="Archibald J.M."/>
        </authorList>
    </citation>
    <scope>NUCLEOTIDE SEQUENCE</scope>
    <source>
        <strain evidence="4 6">CCMP2712</strain>
    </source>
</reference>
<dbReference type="PROSITE" id="PS00022">
    <property type="entry name" value="EGF_1"/>
    <property type="match status" value="6"/>
</dbReference>
<feature type="domain" description="EGF-like" evidence="3">
    <location>
        <begin position="37"/>
        <end position="71"/>
    </location>
</feature>
<dbReference type="PANTHER" id="PTHR24043">
    <property type="entry name" value="SCAVENGER RECEPTOR CLASS F"/>
    <property type="match status" value="1"/>
</dbReference>
<comment type="caution">
    <text evidence="2">Lacks conserved residue(s) required for the propagation of feature annotation.</text>
</comment>
<evidence type="ECO:0000259" key="3">
    <source>
        <dbReference type="PROSITE" id="PS50026"/>
    </source>
</evidence>
<dbReference type="PANTHER" id="PTHR24043:SF8">
    <property type="entry name" value="EGF-LIKE DOMAIN-CONTAINING PROTEIN"/>
    <property type="match status" value="1"/>
</dbReference>